<accession>U9UJI8</accession>
<sequence length="181" mass="21784">MIKRLKSSISEKAIIPAVEDYDFPAFFFNFTLRAQNYIKNNYLYPPLYLSITLVQNYWTIQLLHQRVLQLHHSTIFLLQVFMFLRYVINLYLTGQYTLTKKGTFTLGSPQWFQHLRDKTKDHVKKILTKKERKERKAFVKPDKREKLEEIVTNRKSLRRLWTIIDGMIGILNRIHRTKHAN</sequence>
<dbReference type="HOGENOM" id="CLU_1489734_0_0_1"/>
<proteinExistence type="predicted"/>
<dbReference type="EMBL" id="KI277894">
    <property type="protein sequence ID" value="ESA19857.1"/>
    <property type="molecule type" value="Genomic_DNA"/>
</dbReference>
<dbReference type="AlphaFoldDB" id="U9UJI8"/>
<evidence type="ECO:0000313" key="1">
    <source>
        <dbReference type="EMBL" id="ESA19857.1"/>
    </source>
</evidence>
<name>U9UJI8_RHIID</name>
<organism evidence="1">
    <name type="scientific">Rhizophagus irregularis (strain DAOM 181602 / DAOM 197198 / MUCL 43194)</name>
    <name type="common">Arbuscular mycorrhizal fungus</name>
    <name type="synonym">Glomus intraradices</name>
    <dbReference type="NCBI Taxonomy" id="747089"/>
    <lineage>
        <taxon>Eukaryota</taxon>
        <taxon>Fungi</taxon>
        <taxon>Fungi incertae sedis</taxon>
        <taxon>Mucoromycota</taxon>
        <taxon>Glomeromycotina</taxon>
        <taxon>Glomeromycetes</taxon>
        <taxon>Glomerales</taxon>
        <taxon>Glomeraceae</taxon>
        <taxon>Rhizophagus</taxon>
    </lineage>
</organism>
<reference evidence="1" key="1">
    <citation type="submission" date="2013-07" db="EMBL/GenBank/DDBJ databases">
        <title>The genome of an arbuscular mycorrhizal fungus provides insights into the evolution of the oldest plant symbiosis.</title>
        <authorList>
            <consortium name="DOE Joint Genome Institute"/>
            <person name="Tisserant E."/>
            <person name="Malbreil M."/>
            <person name="Kuo A."/>
            <person name="Kohler A."/>
            <person name="Symeonidi A."/>
            <person name="Balestrini R."/>
            <person name="Charron P."/>
            <person name="Duensing N."/>
            <person name="Frei-dit-Frey N."/>
            <person name="Gianinazzi-Pearson V."/>
            <person name="Gilbert B."/>
            <person name="Handa Y."/>
            <person name="Hijri M."/>
            <person name="Kaul R."/>
            <person name="Kawaguchi M."/>
            <person name="Krajinski F."/>
            <person name="Lammers P."/>
            <person name="Lapierre D."/>
            <person name="Masclaux F.G."/>
            <person name="Murat C."/>
            <person name="Morin E."/>
            <person name="Ndikumana S."/>
            <person name="Pagni M."/>
            <person name="Petitpierre D."/>
            <person name="Requena N."/>
            <person name="Rosikiewicz P."/>
            <person name="Riley R."/>
            <person name="Saito K."/>
            <person name="San Clemente H."/>
            <person name="Shapiro H."/>
            <person name="van Tuinen D."/>
            <person name="Becard G."/>
            <person name="Bonfante P."/>
            <person name="Paszkowski U."/>
            <person name="Shachar-Hill Y."/>
            <person name="Young J.P."/>
            <person name="Sanders I.R."/>
            <person name="Henrissat B."/>
            <person name="Rensing S.A."/>
            <person name="Grigoriev I.V."/>
            <person name="Corradi N."/>
            <person name="Roux C."/>
            <person name="Martin F."/>
        </authorList>
    </citation>
    <scope>NUCLEOTIDE SEQUENCE</scope>
    <source>
        <strain evidence="1">DAOM 197198</strain>
    </source>
</reference>
<protein>
    <submittedName>
        <fullName evidence="1">Uncharacterized protein</fullName>
    </submittedName>
</protein>
<gene>
    <name evidence="1" type="ORF">GLOINDRAFT_92642</name>
</gene>